<evidence type="ECO:0000313" key="4">
    <source>
        <dbReference type="Proteomes" id="UP000000653"/>
    </source>
</evidence>
<dbReference type="KEGG" id="pau:PA14_54910"/>
<dbReference type="PANTHER" id="PTHR11487:SF0">
    <property type="entry name" value="S-ACYL FATTY ACID SYNTHASE THIOESTERASE, MEDIUM CHAIN"/>
    <property type="match status" value="1"/>
</dbReference>
<dbReference type="PANTHER" id="PTHR11487">
    <property type="entry name" value="THIOESTERASE"/>
    <property type="match status" value="1"/>
</dbReference>
<proteinExistence type="inferred from homology"/>
<evidence type="ECO:0000259" key="2">
    <source>
        <dbReference type="Pfam" id="PF00975"/>
    </source>
</evidence>
<evidence type="ECO:0000313" key="3">
    <source>
        <dbReference type="EMBL" id="ABJ09872.1"/>
    </source>
</evidence>
<dbReference type="Pfam" id="PF00975">
    <property type="entry name" value="Thioesterase"/>
    <property type="match status" value="1"/>
</dbReference>
<dbReference type="InterPro" id="IPR029058">
    <property type="entry name" value="AB_hydrolase_fold"/>
</dbReference>
<dbReference type="InterPro" id="IPR001031">
    <property type="entry name" value="Thioesterase"/>
</dbReference>
<sequence length="271" mass="29814">MSAEAHGDFPTYRSWFRIPASRADPAWRLICLPHAGGSASFFYPWSRVLLPEVELVAIQYPGREERIGEPCIDDMDTMVSSLAQALAAVPQLLQRPYVLFGHSMGAAVAYELVLALQQRNAALPNLLALSASEGPGAVKPSALHCATDGALVAEIVRLNNRLEHLLHSPELTGLVLPALRSDYRLIETYGGRKPSYSQVRVPVAALVGREDSELSLDDAQAWQRIASQGFELCSFPGGHFYLSQQFPALTEQLCRRLTEHSLGKTPWQELP</sequence>
<dbReference type="AlphaFoldDB" id="A0A0H2Z773"/>
<dbReference type="EMBL" id="CP000438">
    <property type="protein sequence ID" value="ABJ09872.1"/>
    <property type="molecule type" value="Genomic_DNA"/>
</dbReference>
<reference evidence="3 4" key="1">
    <citation type="journal article" date="2006" name="Genome Biol.">
        <title>Genomic analysis reveals that Pseudomonas aeruginosa virulence is combinatorial.</title>
        <authorList>
            <person name="Lee D.G."/>
            <person name="Urbach J.M."/>
            <person name="Wu G."/>
            <person name="Liberati N.T."/>
            <person name="Feinbaum R.L."/>
            <person name="Miyata S."/>
            <person name="Diggins L.T."/>
            <person name="He J."/>
            <person name="Saucier M."/>
            <person name="Deziel E."/>
            <person name="Friedman L."/>
            <person name="Li L."/>
            <person name="Grills G."/>
            <person name="Montgomery K."/>
            <person name="Kucherlapati R."/>
            <person name="Rahme L.G."/>
            <person name="Ausubel F.M."/>
        </authorList>
    </citation>
    <scope>NUCLEOTIDE SEQUENCE [LARGE SCALE GENOMIC DNA]</scope>
    <source>
        <strain evidence="3 4">UCBPP-PA14</strain>
    </source>
</reference>
<comment type="similarity">
    <text evidence="1">Belongs to the thioesterase family.</text>
</comment>
<dbReference type="InterPro" id="IPR012223">
    <property type="entry name" value="TEII"/>
</dbReference>
<evidence type="ECO:0000256" key="1">
    <source>
        <dbReference type="ARBA" id="ARBA00007169"/>
    </source>
</evidence>
<name>A0A0H2Z773_PSEAB</name>
<gene>
    <name evidence="3" type="ordered locus">PA14_54910</name>
</gene>
<dbReference type="HOGENOM" id="CLU_070456_1_2_6"/>
<dbReference type="Proteomes" id="UP000000653">
    <property type="component" value="Chromosome"/>
</dbReference>
<accession>A0A0H2Z773</accession>
<dbReference type="BioCyc" id="PAER208963:G1G74-4625-MONOMER"/>
<dbReference type="Gene3D" id="3.40.50.1820">
    <property type="entry name" value="alpha/beta hydrolase"/>
    <property type="match status" value="1"/>
</dbReference>
<feature type="domain" description="Thioesterase" evidence="2">
    <location>
        <begin position="28"/>
        <end position="253"/>
    </location>
</feature>
<protein>
    <submittedName>
        <fullName evidence="3">Putative thioesterase</fullName>
    </submittedName>
</protein>
<organism evidence="3 4">
    <name type="scientific">Pseudomonas aeruginosa (strain UCBPP-PA14)</name>
    <dbReference type="NCBI Taxonomy" id="208963"/>
    <lineage>
        <taxon>Bacteria</taxon>
        <taxon>Pseudomonadati</taxon>
        <taxon>Pseudomonadota</taxon>
        <taxon>Gammaproteobacteria</taxon>
        <taxon>Pseudomonadales</taxon>
        <taxon>Pseudomonadaceae</taxon>
        <taxon>Pseudomonas</taxon>
    </lineage>
</organism>
<dbReference type="SUPFAM" id="SSF53474">
    <property type="entry name" value="alpha/beta-Hydrolases"/>
    <property type="match status" value="1"/>
</dbReference>
<dbReference type="GO" id="GO:0008610">
    <property type="term" value="P:lipid biosynthetic process"/>
    <property type="evidence" value="ECO:0007669"/>
    <property type="project" value="TreeGrafter"/>
</dbReference>